<dbReference type="InterPro" id="IPR001849">
    <property type="entry name" value="PH_domain"/>
</dbReference>
<dbReference type="GO" id="GO:0004438">
    <property type="term" value="F:phosphatidylinositol-3-phosphate phosphatase activity"/>
    <property type="evidence" value="ECO:0007669"/>
    <property type="project" value="TreeGrafter"/>
</dbReference>
<dbReference type="Proteomes" id="UP001165122">
    <property type="component" value="Unassembled WGS sequence"/>
</dbReference>
<feature type="domain" description="C2" evidence="6">
    <location>
        <begin position="175"/>
        <end position="292"/>
    </location>
</feature>
<gene>
    <name evidence="9" type="ORF">TrLO_g7690</name>
</gene>
<protein>
    <recommendedName>
        <fullName evidence="11">Phosphatidylinositol-3-phosphatase</fullName>
    </recommendedName>
</protein>
<dbReference type="Pfam" id="PF00168">
    <property type="entry name" value="C2"/>
    <property type="match status" value="1"/>
</dbReference>
<evidence type="ECO:0000256" key="2">
    <source>
        <dbReference type="PIRSR" id="PIRSR630564-1"/>
    </source>
</evidence>
<dbReference type="PANTHER" id="PTHR10807">
    <property type="entry name" value="MYOTUBULARIN-RELATED"/>
    <property type="match status" value="1"/>
</dbReference>
<dbReference type="PROSITE" id="PS50020">
    <property type="entry name" value="WW_DOMAIN_2"/>
    <property type="match status" value="1"/>
</dbReference>
<dbReference type="InterPro" id="IPR016130">
    <property type="entry name" value="Tyr_Pase_AS"/>
</dbReference>
<evidence type="ECO:0000256" key="1">
    <source>
        <dbReference type="ARBA" id="ARBA00007471"/>
    </source>
</evidence>
<dbReference type="PROSITE" id="PS50003">
    <property type="entry name" value="PH_DOMAIN"/>
    <property type="match status" value="1"/>
</dbReference>
<name>A0A9W6ZT53_9STRA</name>
<dbReference type="SUPFAM" id="SSF51045">
    <property type="entry name" value="WW domain"/>
    <property type="match status" value="1"/>
</dbReference>
<comment type="similarity">
    <text evidence="1">Belongs to the protein-tyrosine phosphatase family. Non-receptor class myotubularin subfamily.</text>
</comment>
<dbReference type="SUPFAM" id="SSF49562">
    <property type="entry name" value="C2 domain (Calcium/lipid-binding domain, CaLB)"/>
    <property type="match status" value="1"/>
</dbReference>
<evidence type="ECO:0000256" key="3">
    <source>
        <dbReference type="PIRSR" id="PIRSR630564-2"/>
    </source>
</evidence>
<feature type="region of interest" description="Disordered" evidence="4">
    <location>
        <begin position="495"/>
        <end position="518"/>
    </location>
</feature>
<feature type="binding site" evidence="3">
    <location>
        <begin position="1091"/>
        <end position="1097"/>
    </location>
    <ligand>
        <name>substrate</name>
    </ligand>
</feature>
<dbReference type="SUPFAM" id="SSF50729">
    <property type="entry name" value="PH domain-like"/>
    <property type="match status" value="1"/>
</dbReference>
<dbReference type="Pfam" id="PF00169">
    <property type="entry name" value="PH"/>
    <property type="match status" value="1"/>
</dbReference>
<dbReference type="Gene3D" id="2.30.29.30">
    <property type="entry name" value="Pleckstrin-homology domain (PH domain)/Phosphotyrosine-binding domain (PTB)"/>
    <property type="match status" value="1"/>
</dbReference>
<dbReference type="EMBL" id="BRXW01000450">
    <property type="protein sequence ID" value="GMH56109.1"/>
    <property type="molecule type" value="Genomic_DNA"/>
</dbReference>
<feature type="region of interest" description="Disordered" evidence="4">
    <location>
        <begin position="392"/>
        <end position="424"/>
    </location>
</feature>
<dbReference type="InterPro" id="IPR036020">
    <property type="entry name" value="WW_dom_sf"/>
</dbReference>
<evidence type="ECO:0000259" key="5">
    <source>
        <dbReference type="PROSITE" id="PS50003"/>
    </source>
</evidence>
<dbReference type="GO" id="GO:0046856">
    <property type="term" value="P:phosphatidylinositol dephosphorylation"/>
    <property type="evidence" value="ECO:0007669"/>
    <property type="project" value="TreeGrafter"/>
</dbReference>
<evidence type="ECO:0008006" key="11">
    <source>
        <dbReference type="Google" id="ProtNLM"/>
    </source>
</evidence>
<dbReference type="InterPro" id="IPR000008">
    <property type="entry name" value="C2_dom"/>
</dbReference>
<feature type="compositionally biased region" description="Basic and acidic residues" evidence="4">
    <location>
        <begin position="1284"/>
        <end position="1308"/>
    </location>
</feature>
<feature type="domain" description="Myotubularin phosphatase" evidence="8">
    <location>
        <begin position="873"/>
        <end position="1254"/>
    </location>
</feature>
<dbReference type="InterPro" id="IPR010569">
    <property type="entry name" value="Myotubularin-like_Pase_dom"/>
</dbReference>
<dbReference type="InterPro" id="IPR011993">
    <property type="entry name" value="PH-like_dom_sf"/>
</dbReference>
<dbReference type="SMART" id="SM00239">
    <property type="entry name" value="C2"/>
    <property type="match status" value="1"/>
</dbReference>
<organism evidence="9 10">
    <name type="scientific">Triparma laevis f. longispina</name>
    <dbReference type="NCBI Taxonomy" id="1714387"/>
    <lineage>
        <taxon>Eukaryota</taxon>
        <taxon>Sar</taxon>
        <taxon>Stramenopiles</taxon>
        <taxon>Ochrophyta</taxon>
        <taxon>Bolidophyceae</taxon>
        <taxon>Parmales</taxon>
        <taxon>Triparmaceae</taxon>
        <taxon>Triparma</taxon>
    </lineage>
</organism>
<dbReference type="PROSITE" id="PS51339">
    <property type="entry name" value="PPASE_MYOTUBULARIN"/>
    <property type="match status" value="1"/>
</dbReference>
<dbReference type="InterPro" id="IPR035892">
    <property type="entry name" value="C2_domain_sf"/>
</dbReference>
<reference evidence="10" key="1">
    <citation type="journal article" date="2023" name="Commun. Biol.">
        <title>Genome analysis of Parmales, the sister group of diatoms, reveals the evolutionary specialization of diatoms from phago-mixotrophs to photoautotrophs.</title>
        <authorList>
            <person name="Ban H."/>
            <person name="Sato S."/>
            <person name="Yoshikawa S."/>
            <person name="Yamada K."/>
            <person name="Nakamura Y."/>
            <person name="Ichinomiya M."/>
            <person name="Sato N."/>
            <person name="Blanc-Mathieu R."/>
            <person name="Endo H."/>
            <person name="Kuwata A."/>
            <person name="Ogata H."/>
        </authorList>
    </citation>
    <scope>NUCLEOTIDE SEQUENCE [LARGE SCALE GENOMIC DNA]</scope>
    <source>
        <strain evidence="10">NIES 3700</strain>
    </source>
</reference>
<dbReference type="SMART" id="SM00456">
    <property type="entry name" value="WW"/>
    <property type="match status" value="1"/>
</dbReference>
<proteinExistence type="inferred from homology"/>
<dbReference type="Pfam" id="PF06602">
    <property type="entry name" value="Myotub-related"/>
    <property type="match status" value="1"/>
</dbReference>
<evidence type="ECO:0000259" key="6">
    <source>
        <dbReference type="PROSITE" id="PS50004"/>
    </source>
</evidence>
<evidence type="ECO:0000259" key="7">
    <source>
        <dbReference type="PROSITE" id="PS50020"/>
    </source>
</evidence>
<dbReference type="OrthoDB" id="271628at2759"/>
<evidence type="ECO:0000313" key="9">
    <source>
        <dbReference type="EMBL" id="GMH56109.1"/>
    </source>
</evidence>
<dbReference type="CDD" id="cd00201">
    <property type="entry name" value="WW"/>
    <property type="match status" value="1"/>
</dbReference>
<evidence type="ECO:0000256" key="4">
    <source>
        <dbReference type="SAM" id="MobiDB-lite"/>
    </source>
</evidence>
<feature type="region of interest" description="Disordered" evidence="4">
    <location>
        <begin position="438"/>
        <end position="462"/>
    </location>
</feature>
<keyword evidence="10" id="KW-1185">Reference proteome</keyword>
<dbReference type="Pfam" id="PF00397">
    <property type="entry name" value="WW"/>
    <property type="match status" value="1"/>
</dbReference>
<dbReference type="SUPFAM" id="SSF52799">
    <property type="entry name" value="(Phosphotyrosine protein) phosphatases II"/>
    <property type="match status" value="1"/>
</dbReference>
<dbReference type="Gene3D" id="2.20.70.10">
    <property type="match status" value="1"/>
</dbReference>
<dbReference type="GO" id="GO:0016020">
    <property type="term" value="C:membrane"/>
    <property type="evidence" value="ECO:0007669"/>
    <property type="project" value="TreeGrafter"/>
</dbReference>
<sequence length="1361" mass="152094">MSDAEDELFDRDKWGEQLYAGSIEKRGVSAIKNWKTRHVELYETRIVYFTKEPYHHSNLDFCVFTFQGDTSPKGSFVISEHTEFGHSKLRPFCFYLKSRPANAAADAQLVKLHLRASSTESRDDWLAAIRMAVLARKELASIAPRESLLSADIKSQADRFSTASSVLSDINGYSTRSNDWRQQKDKELNNGPKLTIKVKGTIGVVNKAKGSSLLPDPYCVVSVGSTVVQTKTAKQNLNPQWDESFSFDFNHSLRYASVEVWDSSSHAKPTFMGHTMVPLFHMSAGAMHRKTYSLGKRSHKSHVSGKIVLEVYTDFCGHDKSMDFFRAIRSLPEFSTSLWKQRVVEEEGGKGVEESGSGGGYLWEERMDEVSGHPYYFNSSTLVTHWEKPEDFDLKGGAQSTARSRKPPTDPHPSLSQKPEEVDEAGASMTLTIAERAAAEKAKAEMKQRQEEEAEKNRRKSKLIKLGSSLRMTMTWGGSKSGSTLCMLPVVPDKDDPGSKVPPGEPLQIHEPFPSSMPPLETERLEDITWRVILHSPPDVTNSIRTMGVLIITNYRLMFVPEGMLLSSFDPDKNPRQDFNLTLQVPIMMVGQSSVVNGGRDLLIKTKDAHEFWFTFAESHRSEVEEELLQMESERQTDSRTTVGGSMAPKKLNQMNTGIKGLRLAVKGGSASSLFSSFTNKTGISSITHAISNKISKMTIGGGDSSALQSSFKVPGLQLQLNAKTSFENFLLGVQLVEGANANSGVGGAGADREAKSLYTKTPWSEEDLDICQGVLSDDGSALRRFSSRLKYRIVNAQFETMAAVEIHQQLCESLRIAAEELGEDGEDDDDIEVRVSAYDYVEERETGLTHDDTTFNVSMSWIKDAQRTIKEGWKVYDIEAEYKRLGVPDDKWRISKVNSEFGVCPTYPNVWAVPSTVTDKQLEKAAKHRSKGRLPVLTWRHPTTKATITRCSQPMVGLSMKRNGEDENLLTQINACSGGVAGKAERPFVIIDARPKVNAQVNQAAGKGFESSKAYINSELIFMNIGNIHTMRKSVEAIGDACCNRSHDGSSWLKALDDTQWLYHCHKVLRASVHVAHLVGRRGISCLVHCSDGWDRTAQISSLAQLIMDPYYRTIKGFQVLIEKDWLSFGFKFADRNGFHKNGGHHSHERSPVFIQFLDCVHQLLEQHPTKFEFNINFLREVCIHSHSAWYGNFLFNTMRERVGNKIAETTVSFWTWTSNNLEVIVNKNFEEKEASIMVDASPKKMNVWNDWFMKWHDLEYSALWASEGSHERGAKRGSAMVTREEVDGGERERKFSAVEGLTKEELEGGEEDDLPSEPETWEGMDEESEGEEERASLTLVPPPPVGGVGGDGGDGGESD</sequence>
<accession>A0A9W6ZT53</accession>
<dbReference type="InterPro" id="IPR030564">
    <property type="entry name" value="Myotubularin"/>
</dbReference>
<feature type="domain" description="WW" evidence="7">
    <location>
        <begin position="363"/>
        <end position="391"/>
    </location>
</feature>
<comment type="caution">
    <text evidence="9">The sequence shown here is derived from an EMBL/GenBank/DDBJ whole genome shotgun (WGS) entry which is preliminary data.</text>
</comment>
<dbReference type="PROSITE" id="PS50004">
    <property type="entry name" value="C2"/>
    <property type="match status" value="1"/>
</dbReference>
<feature type="binding site" evidence="3">
    <location>
        <begin position="1028"/>
        <end position="1029"/>
    </location>
    <ligand>
        <name>substrate</name>
    </ligand>
</feature>
<dbReference type="PROSITE" id="PS00383">
    <property type="entry name" value="TYR_PHOSPHATASE_1"/>
    <property type="match status" value="1"/>
</dbReference>
<dbReference type="PANTHER" id="PTHR10807:SF128">
    <property type="entry name" value="PHOSPHATIDYLINOSITOL-3,5-BISPHOSPHATE 3-PHOSPHATASE"/>
    <property type="match status" value="1"/>
</dbReference>
<feature type="region of interest" description="Disordered" evidence="4">
    <location>
        <begin position="631"/>
        <end position="650"/>
    </location>
</feature>
<evidence type="ECO:0000259" key="8">
    <source>
        <dbReference type="PROSITE" id="PS51339"/>
    </source>
</evidence>
<dbReference type="InterPro" id="IPR029021">
    <property type="entry name" value="Prot-tyrosine_phosphatase-like"/>
</dbReference>
<dbReference type="Gene3D" id="2.60.40.150">
    <property type="entry name" value="C2 domain"/>
    <property type="match status" value="1"/>
</dbReference>
<evidence type="ECO:0000313" key="10">
    <source>
        <dbReference type="Proteomes" id="UP001165122"/>
    </source>
</evidence>
<feature type="domain" description="PH" evidence="5">
    <location>
        <begin position="16"/>
        <end position="134"/>
    </location>
</feature>
<feature type="compositionally biased region" description="Acidic residues" evidence="4">
    <location>
        <begin position="1309"/>
        <end position="1334"/>
    </location>
</feature>
<dbReference type="GO" id="GO:0005737">
    <property type="term" value="C:cytoplasm"/>
    <property type="evidence" value="ECO:0007669"/>
    <property type="project" value="TreeGrafter"/>
</dbReference>
<feature type="region of interest" description="Disordered" evidence="4">
    <location>
        <begin position="1273"/>
        <end position="1361"/>
    </location>
</feature>
<feature type="active site" description="Phosphocysteine intermediate" evidence="2">
    <location>
        <position position="1091"/>
    </location>
</feature>
<dbReference type="InterPro" id="IPR001202">
    <property type="entry name" value="WW_dom"/>
</dbReference>
<feature type="compositionally biased region" description="Basic and acidic residues" evidence="4">
    <location>
        <begin position="438"/>
        <end position="451"/>
    </location>
</feature>
<dbReference type="SMART" id="SM00233">
    <property type="entry name" value="PH"/>
    <property type="match status" value="1"/>
</dbReference>